<name>A0A6C0LSW8_9ZZZZ</name>
<protein>
    <submittedName>
        <fullName evidence="2">Uncharacterized protein</fullName>
    </submittedName>
</protein>
<dbReference type="AlphaFoldDB" id="A0A6C0LSW8"/>
<proteinExistence type="predicted"/>
<keyword evidence="1" id="KW-1133">Transmembrane helix</keyword>
<feature type="transmembrane region" description="Helical" evidence="1">
    <location>
        <begin position="9"/>
        <end position="25"/>
    </location>
</feature>
<reference evidence="2" key="1">
    <citation type="journal article" date="2020" name="Nature">
        <title>Giant virus diversity and host interactions through global metagenomics.</title>
        <authorList>
            <person name="Schulz F."/>
            <person name="Roux S."/>
            <person name="Paez-Espino D."/>
            <person name="Jungbluth S."/>
            <person name="Walsh D.A."/>
            <person name="Denef V.J."/>
            <person name="McMahon K.D."/>
            <person name="Konstantinidis K.T."/>
            <person name="Eloe-Fadrosh E.A."/>
            <person name="Kyrpides N.C."/>
            <person name="Woyke T."/>
        </authorList>
    </citation>
    <scope>NUCLEOTIDE SEQUENCE</scope>
    <source>
        <strain evidence="2">GVMAG-S-1016704-142</strain>
    </source>
</reference>
<organism evidence="2">
    <name type="scientific">viral metagenome</name>
    <dbReference type="NCBI Taxonomy" id="1070528"/>
    <lineage>
        <taxon>unclassified sequences</taxon>
        <taxon>metagenomes</taxon>
        <taxon>organismal metagenomes</taxon>
    </lineage>
</organism>
<dbReference type="EMBL" id="MN740565">
    <property type="protein sequence ID" value="QHU33966.1"/>
    <property type="molecule type" value="Genomic_DNA"/>
</dbReference>
<evidence type="ECO:0000256" key="1">
    <source>
        <dbReference type="SAM" id="Phobius"/>
    </source>
</evidence>
<feature type="transmembrane region" description="Helical" evidence="1">
    <location>
        <begin position="37"/>
        <end position="57"/>
    </location>
</feature>
<keyword evidence="1" id="KW-0812">Transmembrane</keyword>
<sequence>MDSINSKHHFTLKLIMLVISLYFIFDFTDSQKDIDTVYGIAIILGTTFMVGLLFIYARKQSTEESASGTDINVITS</sequence>
<keyword evidence="1" id="KW-0472">Membrane</keyword>
<accession>A0A6C0LSW8</accession>
<evidence type="ECO:0000313" key="2">
    <source>
        <dbReference type="EMBL" id="QHU33966.1"/>
    </source>
</evidence>